<keyword evidence="1" id="KW-0812">Transmembrane</keyword>
<evidence type="ECO:0000256" key="1">
    <source>
        <dbReference type="SAM" id="Phobius"/>
    </source>
</evidence>
<protein>
    <submittedName>
        <fullName evidence="2">Uncharacterized protein</fullName>
    </submittedName>
</protein>
<accession>A0A4P7LIR8</accession>
<proteinExistence type="predicted"/>
<keyword evidence="2" id="KW-0614">Plasmid</keyword>
<dbReference type="AlphaFoldDB" id="A0A4P7LIR8"/>
<dbReference type="RefSeq" id="WP_135707224.1">
    <property type="nucleotide sequence ID" value="NZ_CP038637.1"/>
</dbReference>
<evidence type="ECO:0000313" key="3">
    <source>
        <dbReference type="Proteomes" id="UP000295294"/>
    </source>
</evidence>
<organism evidence="2 3">
    <name type="scientific">Cupriavidus oxalaticus</name>
    <dbReference type="NCBI Taxonomy" id="96344"/>
    <lineage>
        <taxon>Bacteria</taxon>
        <taxon>Pseudomonadati</taxon>
        <taxon>Pseudomonadota</taxon>
        <taxon>Betaproteobacteria</taxon>
        <taxon>Burkholderiales</taxon>
        <taxon>Burkholderiaceae</taxon>
        <taxon>Cupriavidus</taxon>
    </lineage>
</organism>
<dbReference type="EMBL" id="CP038637">
    <property type="protein sequence ID" value="QBY56056.1"/>
    <property type="molecule type" value="Genomic_DNA"/>
</dbReference>
<sequence>MKMTLQGKNWKTTARREGNMWLILGFCVALSALLWVLSRDSKRANDSLDGVQRNQAEPFTATATFHGDDWHLAVDAPRKKIALIHLHTTSVRPPHLSSNDMTFVLPLASVAAVQFDSVSERDRSKGARTFHIRFTDWPDPRWDPVVWDVVMARDASSLQAWMATHMEIEPK</sequence>
<dbReference type="KEGG" id="cox:E0W60_33925"/>
<dbReference type="Proteomes" id="UP000295294">
    <property type="component" value="Plasmid unnamed2"/>
</dbReference>
<feature type="transmembrane region" description="Helical" evidence="1">
    <location>
        <begin position="20"/>
        <end position="37"/>
    </location>
</feature>
<gene>
    <name evidence="2" type="ORF">E0W60_33925</name>
</gene>
<reference evidence="2 3" key="1">
    <citation type="submission" date="2019-03" db="EMBL/GenBank/DDBJ databases">
        <title>Efficiently degradation of phenoxyalkanoic acid herbicides by Cupriavidus oxalaticus strain X32.</title>
        <authorList>
            <person name="Sheng X."/>
        </authorList>
    </citation>
    <scope>NUCLEOTIDE SEQUENCE [LARGE SCALE GENOMIC DNA]</scope>
    <source>
        <strain evidence="2 3">X32</strain>
        <plasmid evidence="2 3">unnamed2</plasmid>
    </source>
</reference>
<name>A0A4P7LIR8_9BURK</name>
<keyword evidence="1" id="KW-1133">Transmembrane helix</keyword>
<keyword evidence="1" id="KW-0472">Membrane</keyword>
<evidence type="ECO:0000313" key="2">
    <source>
        <dbReference type="EMBL" id="QBY56056.1"/>
    </source>
</evidence>
<geneLocation type="plasmid" evidence="2">
    <name>unnamed2</name>
</geneLocation>